<feature type="transmembrane region" description="Helical" evidence="1">
    <location>
        <begin position="20"/>
        <end position="37"/>
    </location>
</feature>
<keyword evidence="3" id="KW-1185">Reference proteome</keyword>
<evidence type="ECO:0000313" key="3">
    <source>
        <dbReference type="Proteomes" id="UP000886595"/>
    </source>
</evidence>
<dbReference type="Proteomes" id="UP000886595">
    <property type="component" value="Unassembled WGS sequence"/>
</dbReference>
<organism evidence="2 3">
    <name type="scientific">Brassica carinata</name>
    <name type="common">Ethiopian mustard</name>
    <name type="synonym">Abyssinian cabbage</name>
    <dbReference type="NCBI Taxonomy" id="52824"/>
    <lineage>
        <taxon>Eukaryota</taxon>
        <taxon>Viridiplantae</taxon>
        <taxon>Streptophyta</taxon>
        <taxon>Embryophyta</taxon>
        <taxon>Tracheophyta</taxon>
        <taxon>Spermatophyta</taxon>
        <taxon>Magnoliopsida</taxon>
        <taxon>eudicotyledons</taxon>
        <taxon>Gunneridae</taxon>
        <taxon>Pentapetalae</taxon>
        <taxon>rosids</taxon>
        <taxon>malvids</taxon>
        <taxon>Brassicales</taxon>
        <taxon>Brassicaceae</taxon>
        <taxon>Brassiceae</taxon>
        <taxon>Brassica</taxon>
    </lineage>
</organism>
<dbReference type="OrthoDB" id="1135504at2759"/>
<sequence length="117" mass="13615">MLLWSSHRILYVVYHVQYTMRWSLITWLVVGAWEVTLRKLETASNNQAMIVIEKVLVVIALVLSTCLVKAVMVKSLVAWFHVSKYDEKIVESRLSSTSICLKFCRVLQELPNLVYDR</sequence>
<dbReference type="EMBL" id="JAAMPC010000003">
    <property type="protein sequence ID" value="KAG2319790.1"/>
    <property type="molecule type" value="Genomic_DNA"/>
</dbReference>
<keyword evidence="1" id="KW-0812">Transmembrane</keyword>
<comment type="caution">
    <text evidence="2">The sequence shown here is derived from an EMBL/GenBank/DDBJ whole genome shotgun (WGS) entry which is preliminary data.</text>
</comment>
<keyword evidence="1" id="KW-0472">Membrane</keyword>
<protein>
    <submittedName>
        <fullName evidence="2">Uncharacterized protein</fullName>
    </submittedName>
</protein>
<accession>A0A8X7VZJ0</accession>
<proteinExistence type="predicted"/>
<reference evidence="2 3" key="1">
    <citation type="submission" date="2020-02" db="EMBL/GenBank/DDBJ databases">
        <authorList>
            <person name="Ma Q."/>
            <person name="Huang Y."/>
            <person name="Song X."/>
            <person name="Pei D."/>
        </authorList>
    </citation>
    <scope>NUCLEOTIDE SEQUENCE [LARGE SCALE GENOMIC DNA]</scope>
    <source>
        <strain evidence="2">Sxm20200214</strain>
        <tissue evidence="2">Leaf</tissue>
    </source>
</reference>
<gene>
    <name evidence="2" type="ORF">Bca52824_013003</name>
</gene>
<dbReference type="AlphaFoldDB" id="A0A8X7VZJ0"/>
<keyword evidence="1" id="KW-1133">Transmembrane helix</keyword>
<feature type="transmembrane region" description="Helical" evidence="1">
    <location>
        <begin position="49"/>
        <end position="72"/>
    </location>
</feature>
<evidence type="ECO:0000256" key="1">
    <source>
        <dbReference type="SAM" id="Phobius"/>
    </source>
</evidence>
<evidence type="ECO:0000313" key="2">
    <source>
        <dbReference type="EMBL" id="KAG2319790.1"/>
    </source>
</evidence>
<name>A0A8X7VZJ0_BRACI</name>